<comment type="caution">
    <text evidence="2">The sequence shown here is derived from an EMBL/GenBank/DDBJ whole genome shotgun (WGS) entry which is preliminary data.</text>
</comment>
<dbReference type="AlphaFoldDB" id="A0A420Y7K7"/>
<feature type="non-terminal residue" evidence="2">
    <location>
        <position position="205"/>
    </location>
</feature>
<gene>
    <name evidence="2" type="ORF">DL546_000008</name>
</gene>
<feature type="compositionally biased region" description="Acidic residues" evidence="1">
    <location>
        <begin position="178"/>
        <end position="189"/>
    </location>
</feature>
<proteinExistence type="predicted"/>
<keyword evidence="3" id="KW-1185">Reference proteome</keyword>
<sequence length="205" mass="23474">MHSRLGHVPLGIQGDWSDIKDIFVWARDFYKADVDGYYLYYREVRQLVGNALWKAGWESLFPWDNFLRLAADKVSRAFTHPLSDHLTACNAMMAYLKTRKSKAASMTSTSTTPCTILIGDVNIEEWADLHHIDPIAAKEALENIEEIKKFWRRVYGDDDTYNSAKRHQLDADVRDTLLDETYDSEDAEGDATVTEEDHGLEGPTR</sequence>
<accession>A0A420Y7K7</accession>
<evidence type="ECO:0000313" key="3">
    <source>
        <dbReference type="Proteomes" id="UP000275385"/>
    </source>
</evidence>
<protein>
    <submittedName>
        <fullName evidence="2">Uncharacterized protein</fullName>
    </submittedName>
</protein>
<organism evidence="2 3">
    <name type="scientific">Coniochaeta pulveracea</name>
    <dbReference type="NCBI Taxonomy" id="177199"/>
    <lineage>
        <taxon>Eukaryota</taxon>
        <taxon>Fungi</taxon>
        <taxon>Dikarya</taxon>
        <taxon>Ascomycota</taxon>
        <taxon>Pezizomycotina</taxon>
        <taxon>Sordariomycetes</taxon>
        <taxon>Sordariomycetidae</taxon>
        <taxon>Coniochaetales</taxon>
        <taxon>Coniochaetaceae</taxon>
        <taxon>Coniochaeta</taxon>
    </lineage>
</organism>
<name>A0A420Y7K7_9PEZI</name>
<feature type="compositionally biased region" description="Basic and acidic residues" evidence="1">
    <location>
        <begin position="195"/>
        <end position="205"/>
    </location>
</feature>
<evidence type="ECO:0000313" key="2">
    <source>
        <dbReference type="EMBL" id="RKU43760.1"/>
    </source>
</evidence>
<dbReference type="Proteomes" id="UP000275385">
    <property type="component" value="Unassembled WGS sequence"/>
</dbReference>
<feature type="region of interest" description="Disordered" evidence="1">
    <location>
        <begin position="177"/>
        <end position="205"/>
    </location>
</feature>
<dbReference type="EMBL" id="QVQW01000038">
    <property type="protein sequence ID" value="RKU43760.1"/>
    <property type="molecule type" value="Genomic_DNA"/>
</dbReference>
<reference evidence="2 3" key="1">
    <citation type="submission" date="2018-08" db="EMBL/GenBank/DDBJ databases">
        <title>Draft genome of the lignicolous fungus Coniochaeta pulveracea.</title>
        <authorList>
            <person name="Borstlap C.J."/>
            <person name="De Witt R.N."/>
            <person name="Botha A."/>
            <person name="Volschenk H."/>
        </authorList>
    </citation>
    <scope>NUCLEOTIDE SEQUENCE [LARGE SCALE GENOMIC DNA]</scope>
    <source>
        <strain evidence="2 3">CAB683</strain>
    </source>
</reference>
<evidence type="ECO:0000256" key="1">
    <source>
        <dbReference type="SAM" id="MobiDB-lite"/>
    </source>
</evidence>